<sequence length="473" mass="52927">MANSHAIESHMQNNDPTKIPVAVVMVPPPAQGHLNQLLHLCRLVSAYDIPVHFVGTATHNRQAQTLVHGWDPQTVANIKFHDLESSGSNPLQDPDSFKCPTFMVPLLKSSMELRPLVYNFVGKLSATVGKVVVIYDSMIPYVVQDICSVPNAKSYCFQSISAFSLYSFSRELEGQADFPPEAPIVKEVPSFEGCYEPDILEFSKFQNEIPKSNSGDLYNTSRVIESLYLDLLAKEKITGTDKNWAIGPFNPVSLPKKDDSVNRHKSLDWLDKQELNSVIFVCFGGSSLFSYEQIKEIAFGLERSEQKFIWKLSDADKGGIFAGKDRKADLPEGFEERIQGRGIIVRDWAPQLEILGHPSTGGFISHCGWNSCMESISMGVPIATWPIHFDQPRNAFLVTRVLKIGVELKDWERRDEVISSDRVEKAVRTLLDSAEGDEIRKRATELGDAVKKSMMEGGVTRKEMDSFIAHMSK</sequence>
<dbReference type="InterPro" id="IPR035595">
    <property type="entry name" value="UDP_glycos_trans_CS"/>
</dbReference>
<dbReference type="InterPro" id="IPR002213">
    <property type="entry name" value="UDP_glucos_trans"/>
</dbReference>
<proteinExistence type="inferred from homology"/>
<dbReference type="Pfam" id="PF26168">
    <property type="entry name" value="Glyco_transf_N"/>
    <property type="match status" value="1"/>
</dbReference>
<dbReference type="EC" id="2.4.1.-" evidence="5"/>
<comment type="caution">
    <text evidence="7">The sequence shown here is derived from an EMBL/GenBank/DDBJ whole genome shotgun (WGS) entry which is preliminary data.</text>
</comment>
<keyword evidence="8" id="KW-1185">Reference proteome</keyword>
<dbReference type="CDD" id="cd03784">
    <property type="entry name" value="GT1_Gtf-like"/>
    <property type="match status" value="1"/>
</dbReference>
<dbReference type="SUPFAM" id="SSF53756">
    <property type="entry name" value="UDP-Glycosyltransferase/glycogen phosphorylase"/>
    <property type="match status" value="1"/>
</dbReference>
<evidence type="ECO:0000256" key="2">
    <source>
        <dbReference type="ARBA" id="ARBA00022676"/>
    </source>
</evidence>
<name>A0AAV6WYD1_9LAMI</name>
<dbReference type="InterPro" id="IPR058980">
    <property type="entry name" value="Glyco_transf_N"/>
</dbReference>
<evidence type="ECO:0000256" key="4">
    <source>
        <dbReference type="RuleBase" id="RU003718"/>
    </source>
</evidence>
<reference evidence="7" key="1">
    <citation type="submission" date="2019-10" db="EMBL/GenBank/DDBJ databases">
        <authorList>
            <person name="Zhang R."/>
            <person name="Pan Y."/>
            <person name="Wang J."/>
            <person name="Ma R."/>
            <person name="Yu S."/>
        </authorList>
    </citation>
    <scope>NUCLEOTIDE SEQUENCE</scope>
    <source>
        <strain evidence="7">LA-IB0</strain>
        <tissue evidence="7">Leaf</tissue>
    </source>
</reference>
<evidence type="ECO:0000256" key="5">
    <source>
        <dbReference type="RuleBase" id="RU362057"/>
    </source>
</evidence>
<keyword evidence="3 4" id="KW-0808">Transferase</keyword>
<keyword evidence="2 4" id="KW-0328">Glycosyltransferase</keyword>
<dbReference type="GO" id="GO:0016138">
    <property type="term" value="P:glycoside biosynthetic process"/>
    <property type="evidence" value="ECO:0007669"/>
    <property type="project" value="UniProtKB-ARBA"/>
</dbReference>
<accession>A0AAV6WYD1</accession>
<feature type="domain" description="Glycosyltransferase N-terminal" evidence="6">
    <location>
        <begin position="21"/>
        <end position="251"/>
    </location>
</feature>
<dbReference type="Proteomes" id="UP000826271">
    <property type="component" value="Unassembled WGS sequence"/>
</dbReference>
<dbReference type="GO" id="GO:0008194">
    <property type="term" value="F:UDP-glycosyltransferase activity"/>
    <property type="evidence" value="ECO:0007669"/>
    <property type="project" value="InterPro"/>
</dbReference>
<dbReference type="Pfam" id="PF00201">
    <property type="entry name" value="UDPGT"/>
    <property type="match status" value="1"/>
</dbReference>
<evidence type="ECO:0000313" key="7">
    <source>
        <dbReference type="EMBL" id="KAG8371980.1"/>
    </source>
</evidence>
<evidence type="ECO:0000256" key="1">
    <source>
        <dbReference type="ARBA" id="ARBA00009995"/>
    </source>
</evidence>
<dbReference type="PANTHER" id="PTHR48044:SF23">
    <property type="entry name" value="ANTHOCYANIDIN 3-O-GLUCOSYLTRANSFERASE-LIKE"/>
    <property type="match status" value="1"/>
</dbReference>
<dbReference type="PANTHER" id="PTHR48044">
    <property type="entry name" value="GLYCOSYLTRANSFERASE"/>
    <property type="match status" value="1"/>
</dbReference>
<protein>
    <recommendedName>
        <fullName evidence="5">Glycosyltransferase</fullName>
        <ecNumber evidence="5">2.4.1.-</ecNumber>
    </recommendedName>
</protein>
<organism evidence="7 8">
    <name type="scientific">Buddleja alternifolia</name>
    <dbReference type="NCBI Taxonomy" id="168488"/>
    <lineage>
        <taxon>Eukaryota</taxon>
        <taxon>Viridiplantae</taxon>
        <taxon>Streptophyta</taxon>
        <taxon>Embryophyta</taxon>
        <taxon>Tracheophyta</taxon>
        <taxon>Spermatophyta</taxon>
        <taxon>Magnoliopsida</taxon>
        <taxon>eudicotyledons</taxon>
        <taxon>Gunneridae</taxon>
        <taxon>Pentapetalae</taxon>
        <taxon>asterids</taxon>
        <taxon>lamiids</taxon>
        <taxon>Lamiales</taxon>
        <taxon>Scrophulariaceae</taxon>
        <taxon>Buddlejeae</taxon>
        <taxon>Buddleja</taxon>
    </lineage>
</organism>
<dbReference type="PROSITE" id="PS00375">
    <property type="entry name" value="UDPGT"/>
    <property type="match status" value="1"/>
</dbReference>
<gene>
    <name evidence="7" type="ORF">BUALT_Bualt12G0019200</name>
</gene>
<evidence type="ECO:0000256" key="3">
    <source>
        <dbReference type="ARBA" id="ARBA00022679"/>
    </source>
</evidence>
<dbReference type="FunFam" id="3.40.50.2000:FF:000060">
    <property type="entry name" value="Glycosyltransferase"/>
    <property type="match status" value="1"/>
</dbReference>
<dbReference type="Gene3D" id="3.40.50.2000">
    <property type="entry name" value="Glycogen Phosphorylase B"/>
    <property type="match status" value="2"/>
</dbReference>
<dbReference type="EMBL" id="WHWC01000012">
    <property type="protein sequence ID" value="KAG8371980.1"/>
    <property type="molecule type" value="Genomic_DNA"/>
</dbReference>
<evidence type="ECO:0000313" key="8">
    <source>
        <dbReference type="Proteomes" id="UP000826271"/>
    </source>
</evidence>
<evidence type="ECO:0000259" key="6">
    <source>
        <dbReference type="Pfam" id="PF26168"/>
    </source>
</evidence>
<dbReference type="AlphaFoldDB" id="A0AAV6WYD1"/>
<comment type="similarity">
    <text evidence="1 4">Belongs to the UDP-glycosyltransferase family.</text>
</comment>